<evidence type="ECO:0000256" key="5">
    <source>
        <dbReference type="RuleBase" id="RU003330"/>
    </source>
</evidence>
<evidence type="ECO:0000313" key="7">
    <source>
        <dbReference type="EMBL" id="OGN08354.1"/>
    </source>
</evidence>
<dbReference type="GO" id="GO:0004017">
    <property type="term" value="F:AMP kinase activity"/>
    <property type="evidence" value="ECO:0007669"/>
    <property type="project" value="UniProtKB-EC"/>
</dbReference>
<comment type="catalytic activity">
    <reaction evidence="6">
        <text>AMP + ATP = 2 ADP</text>
        <dbReference type="Rhea" id="RHEA:12973"/>
        <dbReference type="ChEBI" id="CHEBI:30616"/>
        <dbReference type="ChEBI" id="CHEBI:456215"/>
        <dbReference type="ChEBI" id="CHEBI:456216"/>
        <dbReference type="EC" id="2.7.4.3"/>
    </reaction>
</comment>
<evidence type="ECO:0000256" key="4">
    <source>
        <dbReference type="ARBA" id="ARBA00022777"/>
    </source>
</evidence>
<keyword evidence="2" id="KW-0545">Nucleotide biosynthesis</keyword>
<dbReference type="AlphaFoldDB" id="A0A1F8F5C8"/>
<evidence type="ECO:0000256" key="3">
    <source>
        <dbReference type="ARBA" id="ARBA00022741"/>
    </source>
</evidence>
<proteinExistence type="inferred from homology"/>
<evidence type="ECO:0000256" key="6">
    <source>
        <dbReference type="RuleBase" id="RU003331"/>
    </source>
</evidence>
<evidence type="ECO:0000256" key="2">
    <source>
        <dbReference type="ARBA" id="ARBA00022727"/>
    </source>
</evidence>
<dbReference type="Proteomes" id="UP000178023">
    <property type="component" value="Unassembled WGS sequence"/>
</dbReference>
<keyword evidence="1 5" id="KW-0808">Transferase</keyword>
<dbReference type="GO" id="GO:0005524">
    <property type="term" value="F:ATP binding"/>
    <property type="evidence" value="ECO:0007669"/>
    <property type="project" value="UniProtKB-KW"/>
</dbReference>
<sequence>MINIPKKWIVIIIGPPGAGKGTQAEMLADDFALFNFETSKVIEEKIKTGDANDPTIKQEKDNFESGKLVTPEVVVGWISEKIRGLASGGVGIVFSGSPRTVYEGEKEMPIFDELYGRENVKVFNLDIGESESVERNSHRHICKANRHPIPNLPEFKDMKICPKDGSELELRSIDNPETIKIRYQTYLEETKPVVDLLDNMGYKVIRVGGNQTIKSVHDEIMGHLTGELGDINEHKVALTCTHP</sequence>
<comment type="caution">
    <text evidence="7">The sequence shown here is derived from an EMBL/GenBank/DDBJ whole genome shotgun (WGS) entry which is preliminary data.</text>
</comment>
<comment type="similarity">
    <text evidence="5">Belongs to the adenylate kinase family.</text>
</comment>
<evidence type="ECO:0000256" key="1">
    <source>
        <dbReference type="ARBA" id="ARBA00022679"/>
    </source>
</evidence>
<gene>
    <name evidence="7" type="ORF">A2750_00900</name>
</gene>
<dbReference type="PRINTS" id="PR00094">
    <property type="entry name" value="ADENYLTKNASE"/>
</dbReference>
<dbReference type="InterPro" id="IPR027417">
    <property type="entry name" value="P-loop_NTPase"/>
</dbReference>
<organism evidence="7 8">
    <name type="scientific">Candidatus Yanofskybacteria bacterium RIFCSPHIGHO2_01_FULL_45_42</name>
    <dbReference type="NCBI Taxonomy" id="1802671"/>
    <lineage>
        <taxon>Bacteria</taxon>
        <taxon>Candidatus Yanofskyibacteriota</taxon>
    </lineage>
</organism>
<dbReference type="CDD" id="cd01428">
    <property type="entry name" value="ADK"/>
    <property type="match status" value="1"/>
</dbReference>
<dbReference type="Pfam" id="PF00406">
    <property type="entry name" value="ADK"/>
    <property type="match status" value="1"/>
</dbReference>
<accession>A0A1F8F5C8</accession>
<dbReference type="EMBL" id="MGJL01000007">
    <property type="protein sequence ID" value="OGN08354.1"/>
    <property type="molecule type" value="Genomic_DNA"/>
</dbReference>
<dbReference type="SUPFAM" id="SSF52540">
    <property type="entry name" value="P-loop containing nucleoside triphosphate hydrolases"/>
    <property type="match status" value="1"/>
</dbReference>
<comment type="subunit">
    <text evidence="6">Monomer.</text>
</comment>
<dbReference type="EC" id="2.7.4.3" evidence="6"/>
<protein>
    <recommendedName>
        <fullName evidence="6">Adenylate kinase</fullName>
        <ecNumber evidence="6">2.7.4.3</ecNumber>
    </recommendedName>
</protein>
<comment type="subcellular location">
    <subcellularLocation>
        <location evidence="6">Cytoplasm</location>
    </subcellularLocation>
</comment>
<keyword evidence="3 6" id="KW-0547">Nucleotide-binding</keyword>
<dbReference type="Gene3D" id="3.40.50.300">
    <property type="entry name" value="P-loop containing nucleotide triphosphate hydrolases"/>
    <property type="match status" value="1"/>
</dbReference>
<keyword evidence="4 5" id="KW-0418">Kinase</keyword>
<dbReference type="GO" id="GO:0005737">
    <property type="term" value="C:cytoplasm"/>
    <property type="evidence" value="ECO:0007669"/>
    <property type="project" value="UniProtKB-SubCell"/>
</dbReference>
<evidence type="ECO:0000313" key="8">
    <source>
        <dbReference type="Proteomes" id="UP000178023"/>
    </source>
</evidence>
<dbReference type="InterPro" id="IPR000850">
    <property type="entry name" value="Adenylat/UMP-CMP_kin"/>
</dbReference>
<reference evidence="7 8" key="1">
    <citation type="journal article" date="2016" name="Nat. Commun.">
        <title>Thousands of microbial genomes shed light on interconnected biogeochemical processes in an aquifer system.</title>
        <authorList>
            <person name="Anantharaman K."/>
            <person name="Brown C.T."/>
            <person name="Hug L.A."/>
            <person name="Sharon I."/>
            <person name="Castelle C.J."/>
            <person name="Probst A.J."/>
            <person name="Thomas B.C."/>
            <person name="Singh A."/>
            <person name="Wilkins M.J."/>
            <person name="Karaoz U."/>
            <person name="Brodie E.L."/>
            <person name="Williams K.H."/>
            <person name="Hubbard S.S."/>
            <person name="Banfield J.F."/>
        </authorList>
    </citation>
    <scope>NUCLEOTIDE SEQUENCE [LARGE SCALE GENOMIC DNA]</scope>
</reference>
<name>A0A1F8F5C8_9BACT</name>
<dbReference type="PANTHER" id="PTHR23359">
    <property type="entry name" value="NUCLEOTIDE KINASE"/>
    <property type="match status" value="1"/>
</dbReference>
<keyword evidence="6" id="KW-0067">ATP-binding</keyword>